<keyword evidence="2" id="KW-1185">Reference proteome</keyword>
<evidence type="ECO:0000313" key="2">
    <source>
        <dbReference type="Proteomes" id="UP001352852"/>
    </source>
</evidence>
<dbReference type="Proteomes" id="UP001352852">
    <property type="component" value="Unassembled WGS sequence"/>
</dbReference>
<name>A0ABU7D282_9TELE</name>
<evidence type="ECO:0000313" key="1">
    <source>
        <dbReference type="EMBL" id="MED6269273.1"/>
    </source>
</evidence>
<dbReference type="EMBL" id="JAHUTJ010013287">
    <property type="protein sequence ID" value="MED6269273.1"/>
    <property type="molecule type" value="Genomic_DNA"/>
</dbReference>
<gene>
    <name evidence="1" type="ORF">CHARACLAT_031453</name>
</gene>
<proteinExistence type="predicted"/>
<protein>
    <submittedName>
        <fullName evidence="1">Uncharacterized protein</fullName>
    </submittedName>
</protein>
<sequence>MLRSCPGDDEVLREVCEKWISFQLTSGAVAGSRSVGPTKLQVTTVMRLLVLLSGGENRFTRLVETASLLGTSLGQFASAGLREKKSKYVFEDYYKAMVNV</sequence>
<organism evidence="1 2">
    <name type="scientific">Characodon lateralis</name>
    <dbReference type="NCBI Taxonomy" id="208331"/>
    <lineage>
        <taxon>Eukaryota</taxon>
        <taxon>Metazoa</taxon>
        <taxon>Chordata</taxon>
        <taxon>Craniata</taxon>
        <taxon>Vertebrata</taxon>
        <taxon>Euteleostomi</taxon>
        <taxon>Actinopterygii</taxon>
        <taxon>Neopterygii</taxon>
        <taxon>Teleostei</taxon>
        <taxon>Neoteleostei</taxon>
        <taxon>Acanthomorphata</taxon>
        <taxon>Ovalentaria</taxon>
        <taxon>Atherinomorphae</taxon>
        <taxon>Cyprinodontiformes</taxon>
        <taxon>Goodeidae</taxon>
        <taxon>Characodon</taxon>
    </lineage>
</organism>
<accession>A0ABU7D282</accession>
<reference evidence="1 2" key="1">
    <citation type="submission" date="2021-06" db="EMBL/GenBank/DDBJ databases">
        <authorList>
            <person name="Palmer J.M."/>
        </authorList>
    </citation>
    <scope>NUCLEOTIDE SEQUENCE [LARGE SCALE GENOMIC DNA]</scope>
    <source>
        <strain evidence="1 2">CL_MEX2019</strain>
        <tissue evidence="1">Muscle</tissue>
    </source>
</reference>
<comment type="caution">
    <text evidence="1">The sequence shown here is derived from an EMBL/GenBank/DDBJ whole genome shotgun (WGS) entry which is preliminary data.</text>
</comment>